<evidence type="ECO:0000256" key="1">
    <source>
        <dbReference type="SAM" id="MobiDB-lite"/>
    </source>
</evidence>
<reference evidence="5" key="1">
    <citation type="journal article" date="2019" name="Int. J. Syst. Evol. Microbiol.">
        <title>The Global Catalogue of Microorganisms (GCM) 10K type strain sequencing project: providing services to taxonomists for standard genome sequencing and annotation.</title>
        <authorList>
            <consortium name="The Broad Institute Genomics Platform"/>
            <consortium name="The Broad Institute Genome Sequencing Center for Infectious Disease"/>
            <person name="Wu L."/>
            <person name="Ma J."/>
        </authorList>
    </citation>
    <scope>NUCLEOTIDE SEQUENCE [LARGE SCALE GENOMIC DNA]</scope>
    <source>
        <strain evidence="5">JCM 16546</strain>
    </source>
</reference>
<dbReference type="InterPro" id="IPR018929">
    <property type="entry name" value="DUF2510"/>
</dbReference>
<dbReference type="Pfam" id="PF10708">
    <property type="entry name" value="DUF2510"/>
    <property type="match status" value="1"/>
</dbReference>
<dbReference type="EMBL" id="BAAAYV010000002">
    <property type="protein sequence ID" value="GAA3645240.1"/>
    <property type="molecule type" value="Genomic_DNA"/>
</dbReference>
<dbReference type="RefSeq" id="WP_246603789.1">
    <property type="nucleotide sequence ID" value="NZ_BAAAYV010000002.1"/>
</dbReference>
<feature type="compositionally biased region" description="Low complexity" evidence="1">
    <location>
        <begin position="114"/>
        <end position="130"/>
    </location>
</feature>
<feature type="compositionally biased region" description="Gly residues" evidence="1">
    <location>
        <begin position="1"/>
        <end position="11"/>
    </location>
</feature>
<gene>
    <name evidence="4" type="ORF">GCM10022202_00560</name>
</gene>
<evidence type="ECO:0000313" key="5">
    <source>
        <dbReference type="Proteomes" id="UP001410795"/>
    </source>
</evidence>
<feature type="domain" description="DUF2510" evidence="3">
    <location>
        <begin position="12"/>
        <end position="41"/>
    </location>
</feature>
<keyword evidence="2" id="KW-0472">Membrane</keyword>
<evidence type="ECO:0000256" key="2">
    <source>
        <dbReference type="SAM" id="Phobius"/>
    </source>
</evidence>
<proteinExistence type="predicted"/>
<keyword evidence="5" id="KW-1185">Reference proteome</keyword>
<protein>
    <recommendedName>
        <fullName evidence="3">DUF2510 domain-containing protein</fullName>
    </recommendedName>
</protein>
<feature type="compositionally biased region" description="Low complexity" evidence="1">
    <location>
        <begin position="56"/>
        <end position="69"/>
    </location>
</feature>
<accession>A0ABP7B0M6</accession>
<keyword evidence="2" id="KW-1133">Transmembrane helix</keyword>
<sequence>MTDGQGQGGTPAGWYDDGAGGLRWWDGSQWTEHRAPRGDDPQAGVATATQPEGEDAVAAAGTTPPAARPASRKGLLIGIIAGAVVLLAGLVILGIWLVSLLAQPEAAPAPAPAPTTSESTPAAGPTTPAPEETEGGEIGASFEEREQFFVDQQQPLDGSLPVARTPEQIAFIDEQQAWVESQGGTWSEQAEGISLALALDACETSILNGHEVDTTTVQTHVATSPLIQGQVDAAPDQADQIEASMLSIAVFGTSFICEADHPQWQAAYDELYPAG</sequence>
<feature type="region of interest" description="Disordered" evidence="1">
    <location>
        <begin position="1"/>
        <end position="69"/>
    </location>
</feature>
<keyword evidence="2" id="KW-0812">Transmembrane</keyword>
<name>A0ABP7B0M6_9MICO</name>
<feature type="compositionally biased region" description="Basic and acidic residues" evidence="1">
    <location>
        <begin position="31"/>
        <end position="40"/>
    </location>
</feature>
<evidence type="ECO:0000259" key="3">
    <source>
        <dbReference type="Pfam" id="PF10708"/>
    </source>
</evidence>
<comment type="caution">
    <text evidence="4">The sequence shown here is derived from an EMBL/GenBank/DDBJ whole genome shotgun (WGS) entry which is preliminary data.</text>
</comment>
<dbReference type="Proteomes" id="UP001410795">
    <property type="component" value="Unassembled WGS sequence"/>
</dbReference>
<organism evidence="4 5">
    <name type="scientific">Microbacterium marinilacus</name>
    <dbReference type="NCBI Taxonomy" id="415209"/>
    <lineage>
        <taxon>Bacteria</taxon>
        <taxon>Bacillati</taxon>
        <taxon>Actinomycetota</taxon>
        <taxon>Actinomycetes</taxon>
        <taxon>Micrococcales</taxon>
        <taxon>Microbacteriaceae</taxon>
        <taxon>Microbacterium</taxon>
    </lineage>
</organism>
<feature type="transmembrane region" description="Helical" evidence="2">
    <location>
        <begin position="75"/>
        <end position="98"/>
    </location>
</feature>
<feature type="region of interest" description="Disordered" evidence="1">
    <location>
        <begin position="107"/>
        <end position="135"/>
    </location>
</feature>
<evidence type="ECO:0000313" key="4">
    <source>
        <dbReference type="EMBL" id="GAA3645240.1"/>
    </source>
</evidence>